<dbReference type="SUPFAM" id="SSF48726">
    <property type="entry name" value="Immunoglobulin"/>
    <property type="match status" value="2"/>
</dbReference>
<dbReference type="InterPro" id="IPR036179">
    <property type="entry name" value="Ig-like_dom_sf"/>
</dbReference>
<dbReference type="Proteomes" id="UP000327044">
    <property type="component" value="Unassembled WGS sequence"/>
</dbReference>
<dbReference type="SMART" id="SM00409">
    <property type="entry name" value="IG"/>
    <property type="match status" value="2"/>
</dbReference>
<feature type="region of interest" description="Disordered" evidence="1">
    <location>
        <begin position="43"/>
        <end position="62"/>
    </location>
</feature>
<dbReference type="InterPro" id="IPR003598">
    <property type="entry name" value="Ig_sub2"/>
</dbReference>
<gene>
    <name evidence="5" type="ORF">PPYR_01807</name>
</gene>
<reference evidence="5 6" key="2">
    <citation type="journal article" date="2018" name="Elife">
        <title>Firefly genomes illuminate parallel origins of bioluminescence in beetles.</title>
        <authorList>
            <person name="Fallon T.R."/>
            <person name="Lower S.E."/>
            <person name="Chang C.H."/>
            <person name="Bessho-Uehara M."/>
            <person name="Martin G.J."/>
            <person name="Bewick A.J."/>
            <person name="Behringer M."/>
            <person name="Debat H.J."/>
            <person name="Wong I."/>
            <person name="Day J.C."/>
            <person name="Suvorov A."/>
            <person name="Silva C.J."/>
            <person name="Stanger-Hall K.F."/>
            <person name="Hall D.W."/>
            <person name="Schmitz R.J."/>
            <person name="Nelson D.R."/>
            <person name="Lewis S.M."/>
            <person name="Shigenobu S."/>
            <person name="Bybee S.M."/>
            <person name="Larracuente A.M."/>
            <person name="Oba Y."/>
            <person name="Weng J.K."/>
        </authorList>
    </citation>
    <scope>NUCLEOTIDE SEQUENCE [LARGE SCALE GENOMIC DNA]</scope>
    <source>
        <strain evidence="5">1611_PpyrPB1</strain>
        <tissue evidence="5">Whole body</tissue>
    </source>
</reference>
<sequence>MGGRKMDMSSTSLYIIVFTLIFHLVVAKSPDSTLYRPKRSYDVRHRSKENSPDNALKHANDRPGIFATDNSTVILAQIGGTATLPCVVRKFNTGVISWIRKDDHRLLTVGLTTYSSDGRLLVEHVRHLQNWGLLIKHVQPSDAGIYECQISTHPPTSIFVILKVTEAVAEILGAPDLHIRAGSTLRLVCSLKHSTEPPSYVFWYHERHMINYDAGVLVLDDRSSSVLLLHETDKSHNGNYTCSPSNAVPASINVHVLNATAEEKPAAMQHANTSTSSSTCIVFNFSVPVSLTVLVLQSAWER</sequence>
<evidence type="ECO:0000259" key="3">
    <source>
        <dbReference type="PROSITE" id="PS50835"/>
    </source>
</evidence>
<keyword evidence="2" id="KW-0732">Signal</keyword>
<evidence type="ECO:0000313" key="5">
    <source>
        <dbReference type="EMBL" id="KAB0804837.1"/>
    </source>
</evidence>
<keyword evidence="6" id="KW-1185">Reference proteome</keyword>
<dbReference type="GO" id="GO:0032589">
    <property type="term" value="C:neuron projection membrane"/>
    <property type="evidence" value="ECO:0007669"/>
    <property type="project" value="TreeGrafter"/>
</dbReference>
<evidence type="ECO:0000313" key="6">
    <source>
        <dbReference type="Proteomes" id="UP000327044"/>
    </source>
</evidence>
<dbReference type="EMBL" id="VVIM01000001">
    <property type="protein sequence ID" value="KAB0804837.1"/>
    <property type="molecule type" value="Genomic_DNA"/>
</dbReference>
<dbReference type="AlphaFoldDB" id="A0A1Y1N823"/>
<dbReference type="InterPro" id="IPR037448">
    <property type="entry name" value="Zig-8"/>
</dbReference>
<evidence type="ECO:0000256" key="1">
    <source>
        <dbReference type="SAM" id="MobiDB-lite"/>
    </source>
</evidence>
<dbReference type="FunCoup" id="A0A1Y1N823">
    <property type="interactions" value="88"/>
</dbReference>
<feature type="signal peptide" evidence="2">
    <location>
        <begin position="1"/>
        <end position="27"/>
    </location>
</feature>
<dbReference type="InterPro" id="IPR013106">
    <property type="entry name" value="Ig_V-set"/>
</dbReference>
<dbReference type="InterPro" id="IPR003599">
    <property type="entry name" value="Ig_sub"/>
</dbReference>
<protein>
    <recommendedName>
        <fullName evidence="3">Ig-like domain-containing protein</fullName>
    </recommendedName>
</protein>
<feature type="domain" description="Ig-like" evidence="3">
    <location>
        <begin position="154"/>
        <end position="253"/>
    </location>
</feature>
<proteinExistence type="predicted"/>
<dbReference type="InParanoid" id="A0A1Y1N823"/>
<organism evidence="4">
    <name type="scientific">Photinus pyralis</name>
    <name type="common">Common eastern firefly</name>
    <name type="synonym">Lampyris pyralis</name>
    <dbReference type="NCBI Taxonomy" id="7054"/>
    <lineage>
        <taxon>Eukaryota</taxon>
        <taxon>Metazoa</taxon>
        <taxon>Ecdysozoa</taxon>
        <taxon>Arthropoda</taxon>
        <taxon>Hexapoda</taxon>
        <taxon>Insecta</taxon>
        <taxon>Pterygota</taxon>
        <taxon>Neoptera</taxon>
        <taxon>Endopterygota</taxon>
        <taxon>Coleoptera</taxon>
        <taxon>Polyphaga</taxon>
        <taxon>Elateriformia</taxon>
        <taxon>Elateroidea</taxon>
        <taxon>Lampyridae</taxon>
        <taxon>Lampyrinae</taxon>
        <taxon>Photinus</taxon>
    </lineage>
</organism>
<dbReference type="CDD" id="cd00096">
    <property type="entry name" value="Ig"/>
    <property type="match status" value="1"/>
</dbReference>
<dbReference type="PROSITE" id="PS50835">
    <property type="entry name" value="IG_LIKE"/>
    <property type="match status" value="2"/>
</dbReference>
<dbReference type="SMART" id="SM00408">
    <property type="entry name" value="IGc2"/>
    <property type="match status" value="2"/>
</dbReference>
<evidence type="ECO:0000313" key="4">
    <source>
        <dbReference type="EMBL" id="JAV94041.1"/>
    </source>
</evidence>
<dbReference type="FunFam" id="2.60.40.10:FF:000129">
    <property type="entry name" value="CLUMA_CG018772, isoform A"/>
    <property type="match status" value="1"/>
</dbReference>
<dbReference type="InterPro" id="IPR013783">
    <property type="entry name" value="Ig-like_fold"/>
</dbReference>
<dbReference type="EMBL" id="GEZM01010453">
    <property type="protein sequence ID" value="JAV94041.1"/>
    <property type="molecule type" value="Transcribed_RNA"/>
</dbReference>
<accession>A0A1Y1N823</accession>
<dbReference type="PANTHER" id="PTHR23279">
    <property type="entry name" value="DEFECTIVE PROBOSCIS EXTENSION RESPONSE DPR -RELATED"/>
    <property type="match status" value="1"/>
</dbReference>
<feature type="chain" id="PRO_5036029933" description="Ig-like domain-containing protein" evidence="2">
    <location>
        <begin position="28"/>
        <end position="302"/>
    </location>
</feature>
<dbReference type="PANTHER" id="PTHR23279:SF2">
    <property type="entry name" value="DEFECTIVE PROBOSCIS EXTENSION RESPONSE 19, ISOFORM A"/>
    <property type="match status" value="1"/>
</dbReference>
<evidence type="ECO:0000256" key="2">
    <source>
        <dbReference type="SAM" id="SignalP"/>
    </source>
</evidence>
<dbReference type="SMART" id="SM00406">
    <property type="entry name" value="IGv"/>
    <property type="match status" value="1"/>
</dbReference>
<reference evidence="5" key="3">
    <citation type="submission" date="2019-08" db="EMBL/GenBank/DDBJ databases">
        <authorList>
            <consortium name="Photinus pyralis genome working group"/>
            <person name="Fallon T.R."/>
            <person name="Sander Lower S.E."/>
            <person name="Weng J.-K."/>
        </authorList>
    </citation>
    <scope>NUCLEOTIDE SEQUENCE</scope>
    <source>
        <strain evidence="5">1611_PpyrPB1</strain>
        <tissue evidence="5">Whole body</tissue>
    </source>
</reference>
<feature type="domain" description="Ig-like" evidence="3">
    <location>
        <begin position="63"/>
        <end position="151"/>
    </location>
</feature>
<dbReference type="Gene3D" id="2.60.40.10">
    <property type="entry name" value="Immunoglobulins"/>
    <property type="match status" value="2"/>
</dbReference>
<dbReference type="InterPro" id="IPR007110">
    <property type="entry name" value="Ig-like_dom"/>
</dbReference>
<dbReference type="GO" id="GO:0050808">
    <property type="term" value="P:synapse organization"/>
    <property type="evidence" value="ECO:0007669"/>
    <property type="project" value="TreeGrafter"/>
</dbReference>
<reference evidence="4" key="1">
    <citation type="journal article" date="2016" name="Sci. Rep.">
        <title>Molecular characterization of firefly nuptial gifts: a multi-omics approach sheds light on postcopulatory sexual selection.</title>
        <authorList>
            <person name="Al-Wathiqui N."/>
            <person name="Fallon T.R."/>
            <person name="South A."/>
            <person name="Weng J.K."/>
            <person name="Lewis S.M."/>
        </authorList>
    </citation>
    <scope>NUCLEOTIDE SEQUENCE</scope>
</reference>
<dbReference type="Pfam" id="PF07686">
    <property type="entry name" value="V-set"/>
    <property type="match status" value="1"/>
</dbReference>
<feature type="compositionally biased region" description="Basic and acidic residues" evidence="1">
    <location>
        <begin position="43"/>
        <end position="61"/>
    </location>
</feature>
<name>A0A1Y1N823_PHOPY</name>
<dbReference type="Pfam" id="PF13927">
    <property type="entry name" value="Ig_3"/>
    <property type="match status" value="1"/>
</dbReference>